<evidence type="ECO:0000256" key="1">
    <source>
        <dbReference type="ARBA" id="ARBA00000439"/>
    </source>
</evidence>
<keyword evidence="9" id="KW-0328">Glycosyltransferase</keyword>
<feature type="region of interest" description="Disordered" evidence="17">
    <location>
        <begin position="89"/>
        <end position="128"/>
    </location>
</feature>
<dbReference type="InterPro" id="IPR012341">
    <property type="entry name" value="6hp_glycosidase-like_sf"/>
</dbReference>
<feature type="domain" description="Glycogen debranching enzyme C-terminal" evidence="18">
    <location>
        <begin position="1111"/>
        <end position="1576"/>
    </location>
</feature>
<gene>
    <name evidence="21" type="primary">SPOSA6832_00124</name>
</gene>
<keyword evidence="11" id="KW-0378">Hydrolase</keyword>
<comment type="function">
    <text evidence="3">Multifunctional enzyme acting as 1,4-alpha-D-glucan:1,4-alpha-D-glucan 4-alpha-D-glycosyltransferase and amylo-1,6-glucosidase in glycogen degradation.</text>
</comment>
<keyword evidence="14" id="KW-0326">Glycosidase</keyword>
<evidence type="ECO:0000256" key="14">
    <source>
        <dbReference type="ARBA" id="ARBA00023295"/>
    </source>
</evidence>
<accession>A0A0D6EGH9</accession>
<dbReference type="Gene3D" id="3.20.20.80">
    <property type="entry name" value="Glycosidases"/>
    <property type="match status" value="2"/>
</dbReference>
<dbReference type="InterPro" id="IPR017853">
    <property type="entry name" value="GH"/>
</dbReference>
<dbReference type="InterPro" id="IPR032790">
    <property type="entry name" value="GDE_C"/>
</dbReference>
<dbReference type="EC" id="2.4.1.25" evidence="5"/>
<dbReference type="OrthoDB" id="10248904at2759"/>
<evidence type="ECO:0000256" key="9">
    <source>
        <dbReference type="ARBA" id="ARBA00022676"/>
    </source>
</evidence>
<sequence length="1590" mass="175363">MPSLIPQSLLSSASSTTPAVNLAKATKPDSELVVYNVTLEDDGSPAPAKTVRLRCPPRYPAHPGRTVPMSSLCSCFACRLRLRRMCSGSPSTLEQPQAGTASSTPTSLSMASPSSERSGATSSFPKTSASRSRLTFPFITSAGAFSYFVEHDSDLPGEVRARSKPGYFSVDPILSLPARSRILDPTTFSLLPVGEGGVVQKGKTSNLPLDGLVIQSVIAKWMGTLEEWAPHLDIMRDRGYNMIHYTPLQQRGASNSPYSIYEQLEFADDLFEDAIKGKQAKKTEKMKEMLKRVKEEWGMLGMIDVVLNHTANNSKWLEEHPEAGYSVYSSPHLAGALELDDALLSLSGSLSSVGLPTTLKSSSDLDAIMEHIENKLLPSLKLYEFYVLDVESHKKAFQAAWAKAGSGAGEKDSELASKSIEQQALAYAEECLPSDWSHLGHRFHASPDLPKSIAFISRLTGLSAGADTAEDAAGRLSKLENVLNVERYKEFDGDKKAILENTKNRVRYTRLDEHGPKKGEITAKDPLVETLFTRLPKNSTTSKHDPALLALANNGWIWDADPLLDFASPGSRTYIRRDLIVWGDCVKLRFGSGPDANPWLWKHMTDYVEQLAGMFDGFRLDNSHSTPIWVGEYLLDKARKVNPNLYVCAELFTGSQELDMLFVCRLGINNSSNPKEESGLLYGFGLGKPIGSSPSPFPTAPALHADSFFFVGSMDTDCLSERTTITFAGARRTAKVLPHPGSSPHAFLMDCTHDNESPLSKRTAEDALPTGSLVTFARAAVGSNRGFDDLYPKLLDVVGETRKYEITKVVDGIGEVKRLLNHLHTELVLDEAVEGHFSQEGEATTSPFAAPQIRLDDTRVKFIAGATVTINSTSSRDTSSTLRGLDATVTSVSTVQPKLQHDESTGQSFSTIEVPDEFPRGSIMVFATSMVELPDDLDELCAKGAKEAFEELGMVELNVVLYRADGEERDATGGDGTYELPGIGPLVYCGLQGWMPYLRHIMEKNDLGHPLCAHLRQGTWAMDYVVDRLEKQTDVFPSLAAPAAWLKSRFDIIKKRVAPFLRPKYFAFVINVAFKAARDRALSQCSPLIREGTAFTHALALTSVQMYGQVKSASLDAHKTVPSLAAGLPHFTAGWARTWGRDVFISLRGLFLVTGQYAAARDHILAFCSVLKHGLIPNLLDSGRTPRYNSRDSPWFMLQNIQDYVTMAPDGLSLLKDTVKRRFPLDDTWVPHDDDRAYAAESSVADVIQEVFQRHASGIHFREYNAGPNLDSQMNDKGFNIDIDVNWKTGILYGGNEHNCGTWQDKMGESAKAGNKGLPGTPRDGAPVEITGLLKSALRWVVELSEKGEFPHKGVKAIVDGEERLVTYREWSELIQQSFERLYYVPADPSQDAYYDIEPSLVARRGIYKDVHGTPAPRSRADYQLRGNFPIAMAVAPELFTPKYALDALAIAEANLVGPLGVKTLDKADPDYRGYYDNANDSWDKHVAKGWNYHQGPEWVWPIGYFLRAHLIFDLKAGAGRVDPNSTFHHIYTILSRHRSHILSDVWAGLPELTNEDGHYCHDSCRTQAWSGSTILDVVDDMAKMAKAQK</sequence>
<dbReference type="FunFam" id="3.20.20.80:FF:000070">
    <property type="entry name" value="GDB1p Glycogen debranching enzyme"/>
    <property type="match status" value="1"/>
</dbReference>
<feature type="domain" description="Glycogen debranching enzyme glucanotransferase" evidence="19">
    <location>
        <begin position="206"/>
        <end position="646"/>
    </location>
</feature>
<feature type="domain" description="Glycogen debranching enzyme central" evidence="20">
    <location>
        <begin position="850"/>
        <end position="1029"/>
    </location>
</feature>
<evidence type="ECO:0000256" key="11">
    <source>
        <dbReference type="ARBA" id="ARBA00022801"/>
    </source>
</evidence>
<evidence type="ECO:0000256" key="12">
    <source>
        <dbReference type="ARBA" id="ARBA00023056"/>
    </source>
</evidence>
<keyword evidence="10" id="KW-0808">Transferase</keyword>
<evidence type="ECO:0000256" key="6">
    <source>
        <dbReference type="ARBA" id="ARBA00012778"/>
    </source>
</evidence>
<dbReference type="Pfam" id="PF14702">
    <property type="entry name" value="hGDE_central"/>
    <property type="match status" value="1"/>
</dbReference>
<evidence type="ECO:0000256" key="10">
    <source>
        <dbReference type="ARBA" id="ARBA00022679"/>
    </source>
</evidence>
<evidence type="ECO:0000256" key="4">
    <source>
        <dbReference type="ARBA" id="ARBA00004496"/>
    </source>
</evidence>
<dbReference type="SUPFAM" id="SSF48208">
    <property type="entry name" value="Six-hairpin glycosidases"/>
    <property type="match status" value="1"/>
</dbReference>
<keyword evidence="13" id="KW-0511">Multifunctional enzyme</keyword>
<comment type="subcellular location">
    <subcellularLocation>
        <location evidence="4">Cytoplasm</location>
    </subcellularLocation>
</comment>
<dbReference type="GO" id="GO:0005737">
    <property type="term" value="C:cytoplasm"/>
    <property type="evidence" value="ECO:0007669"/>
    <property type="project" value="UniProtKB-SubCell"/>
</dbReference>
<dbReference type="InterPro" id="IPR010401">
    <property type="entry name" value="AGL/Gdb1"/>
</dbReference>
<comment type="catalytic activity">
    <reaction evidence="1">
        <text>Transfers a segment of a (1-&gt;4)-alpha-D-glucan to a new position in an acceptor, which may be glucose or a (1-&gt;4)-alpha-D-glucan.</text>
        <dbReference type="EC" id="2.4.1.25"/>
    </reaction>
</comment>
<evidence type="ECO:0000256" key="5">
    <source>
        <dbReference type="ARBA" id="ARBA00012560"/>
    </source>
</evidence>
<dbReference type="InterPro" id="IPR032792">
    <property type="entry name" value="AGL_glucanoTrfase"/>
</dbReference>
<dbReference type="GO" id="GO:0004134">
    <property type="term" value="F:4-alpha-glucanotransferase activity"/>
    <property type="evidence" value="ECO:0007669"/>
    <property type="project" value="UniProtKB-EC"/>
</dbReference>
<evidence type="ECO:0000313" key="22">
    <source>
        <dbReference type="Proteomes" id="UP000243876"/>
    </source>
</evidence>
<keyword evidence="12" id="KW-0320">Glycogen biosynthesis</keyword>
<evidence type="ECO:0000256" key="2">
    <source>
        <dbReference type="ARBA" id="ARBA00000927"/>
    </source>
</evidence>
<organism evidence="21 22">
    <name type="scientific">Sporidiobolus salmonicolor</name>
    <name type="common">Yeast-like fungus</name>
    <name type="synonym">Sporobolomyces salmonicolor</name>
    <dbReference type="NCBI Taxonomy" id="5005"/>
    <lineage>
        <taxon>Eukaryota</taxon>
        <taxon>Fungi</taxon>
        <taxon>Dikarya</taxon>
        <taxon>Basidiomycota</taxon>
        <taxon>Pucciniomycotina</taxon>
        <taxon>Microbotryomycetes</taxon>
        <taxon>Sporidiobolales</taxon>
        <taxon>Sporidiobolaceae</taxon>
        <taxon>Sporobolomyces</taxon>
    </lineage>
</organism>
<comment type="catalytic activity">
    <reaction evidence="2">
        <text>Hydrolysis of (1-&gt;6)-alpha-D-glucosidic branch linkages in glycogen phosphorylase limit dextrin.</text>
        <dbReference type="EC" id="3.2.1.33"/>
    </reaction>
</comment>
<dbReference type="GO" id="GO:0005980">
    <property type="term" value="P:glycogen catabolic process"/>
    <property type="evidence" value="ECO:0007669"/>
    <property type="project" value="InterPro"/>
</dbReference>
<dbReference type="SUPFAM" id="SSF51445">
    <property type="entry name" value="(Trans)glycosidases"/>
    <property type="match status" value="1"/>
</dbReference>
<evidence type="ECO:0000256" key="17">
    <source>
        <dbReference type="SAM" id="MobiDB-lite"/>
    </source>
</evidence>
<dbReference type="Pfam" id="PF06202">
    <property type="entry name" value="GDE_C"/>
    <property type="match status" value="1"/>
</dbReference>
<dbReference type="InterPro" id="IPR008928">
    <property type="entry name" value="6-hairpin_glycosidase_sf"/>
</dbReference>
<keyword evidence="8" id="KW-0963">Cytoplasm</keyword>
<protein>
    <recommendedName>
        <fullName evidence="7">Glycogen debranching enzyme</fullName>
        <ecNumber evidence="5">2.4.1.25</ecNumber>
        <ecNumber evidence="6">3.2.1.33</ecNumber>
    </recommendedName>
    <alternativeName>
        <fullName evidence="16">Glycogen debrancher</fullName>
    </alternativeName>
</protein>
<evidence type="ECO:0000259" key="19">
    <source>
        <dbReference type="Pfam" id="PF14701"/>
    </source>
</evidence>
<evidence type="ECO:0000313" key="21">
    <source>
        <dbReference type="EMBL" id="CEQ38655.1"/>
    </source>
</evidence>
<proteinExistence type="inferred from homology"/>
<comment type="similarity">
    <text evidence="15">Belongs to the glycogen debranching enzyme family.</text>
</comment>
<name>A0A0D6EGH9_SPOSA</name>
<dbReference type="Pfam" id="PF14701">
    <property type="entry name" value="hDGE_amylase"/>
    <property type="match status" value="1"/>
</dbReference>
<evidence type="ECO:0000256" key="15">
    <source>
        <dbReference type="ARBA" id="ARBA00025780"/>
    </source>
</evidence>
<evidence type="ECO:0000259" key="18">
    <source>
        <dbReference type="Pfam" id="PF06202"/>
    </source>
</evidence>
<keyword evidence="22" id="KW-1185">Reference proteome</keyword>
<evidence type="ECO:0000256" key="7">
    <source>
        <dbReference type="ARBA" id="ARBA00020723"/>
    </source>
</evidence>
<evidence type="ECO:0000256" key="8">
    <source>
        <dbReference type="ARBA" id="ARBA00022490"/>
    </source>
</evidence>
<dbReference type="PANTHER" id="PTHR10569:SF2">
    <property type="entry name" value="GLYCOGEN DEBRANCHING ENZYME"/>
    <property type="match status" value="1"/>
</dbReference>
<feature type="non-terminal residue" evidence="21">
    <location>
        <position position="1"/>
    </location>
</feature>
<dbReference type="Proteomes" id="UP000243876">
    <property type="component" value="Unassembled WGS sequence"/>
</dbReference>
<dbReference type="GO" id="GO:0005978">
    <property type="term" value="P:glycogen biosynthetic process"/>
    <property type="evidence" value="ECO:0007669"/>
    <property type="project" value="UniProtKB-KW"/>
</dbReference>
<dbReference type="GO" id="GO:0004135">
    <property type="term" value="F:amylo-alpha-1,6-glucosidase activity"/>
    <property type="evidence" value="ECO:0007669"/>
    <property type="project" value="UniProtKB-EC"/>
</dbReference>
<evidence type="ECO:0000259" key="20">
    <source>
        <dbReference type="Pfam" id="PF14702"/>
    </source>
</evidence>
<dbReference type="Gene3D" id="1.50.10.10">
    <property type="match status" value="1"/>
</dbReference>
<dbReference type="EC" id="3.2.1.33" evidence="6"/>
<evidence type="ECO:0000256" key="13">
    <source>
        <dbReference type="ARBA" id="ARBA00023268"/>
    </source>
</evidence>
<dbReference type="CDD" id="cd11327">
    <property type="entry name" value="AmyAc_Glg_debranch_2"/>
    <property type="match status" value="1"/>
</dbReference>
<dbReference type="InterPro" id="IPR032788">
    <property type="entry name" value="AGL_central"/>
</dbReference>
<dbReference type="FunFam" id="1.50.10.10:FF:000039">
    <property type="entry name" value="Glycogen debranching enzyme Gdb1, putative"/>
    <property type="match status" value="1"/>
</dbReference>
<evidence type="ECO:0000256" key="3">
    <source>
        <dbReference type="ARBA" id="ARBA00003530"/>
    </source>
</evidence>
<dbReference type="EMBL" id="CENE01000001">
    <property type="protein sequence ID" value="CEQ38655.1"/>
    <property type="molecule type" value="Genomic_DNA"/>
</dbReference>
<dbReference type="PANTHER" id="PTHR10569">
    <property type="entry name" value="GLYCOGEN DEBRANCHING ENZYME"/>
    <property type="match status" value="1"/>
</dbReference>
<evidence type="ECO:0000256" key="16">
    <source>
        <dbReference type="ARBA" id="ARBA00031477"/>
    </source>
</evidence>
<reference evidence="22" key="1">
    <citation type="submission" date="2015-02" db="EMBL/GenBank/DDBJ databases">
        <authorList>
            <person name="Gon?alves P."/>
        </authorList>
    </citation>
    <scope>NUCLEOTIDE SEQUENCE [LARGE SCALE GENOMIC DNA]</scope>
</reference>